<evidence type="ECO:0000313" key="3">
    <source>
        <dbReference type="Proteomes" id="UP000754644"/>
    </source>
</evidence>
<dbReference type="Gene3D" id="2.60.40.1190">
    <property type="match status" value="1"/>
</dbReference>
<evidence type="ECO:0000313" key="2">
    <source>
        <dbReference type="EMBL" id="NQV66303.1"/>
    </source>
</evidence>
<feature type="domain" description="DUF5916" evidence="1">
    <location>
        <begin position="282"/>
        <end position="362"/>
    </location>
</feature>
<dbReference type="Pfam" id="PF19313">
    <property type="entry name" value="DUF5916"/>
    <property type="match status" value="2"/>
</dbReference>
<dbReference type="InterPro" id="IPR045670">
    <property type="entry name" value="DUF5916"/>
</dbReference>
<comment type="caution">
    <text evidence="2">The sequence shown here is derived from an EMBL/GenBank/DDBJ whole genome shotgun (WGS) entry which is preliminary data.</text>
</comment>
<dbReference type="AlphaFoldDB" id="A0A972VXW5"/>
<dbReference type="SUPFAM" id="SSF49344">
    <property type="entry name" value="CBD9-like"/>
    <property type="match status" value="1"/>
</dbReference>
<feature type="domain" description="DUF5916" evidence="1">
    <location>
        <begin position="398"/>
        <end position="857"/>
    </location>
</feature>
<organism evidence="2 3">
    <name type="scientific">SAR86 cluster bacterium</name>
    <dbReference type="NCBI Taxonomy" id="2030880"/>
    <lineage>
        <taxon>Bacteria</taxon>
        <taxon>Pseudomonadati</taxon>
        <taxon>Pseudomonadota</taxon>
        <taxon>Gammaproteobacteria</taxon>
        <taxon>SAR86 cluster</taxon>
    </lineage>
</organism>
<protein>
    <recommendedName>
        <fullName evidence="1">DUF5916 domain-containing protein</fullName>
    </recommendedName>
</protein>
<proteinExistence type="predicted"/>
<dbReference type="Proteomes" id="UP000754644">
    <property type="component" value="Unassembled WGS sequence"/>
</dbReference>
<name>A0A972VXW5_9GAMM</name>
<reference evidence="2" key="1">
    <citation type="submission" date="2020-05" db="EMBL/GenBank/DDBJ databases">
        <title>Sulfur intermediates as new biogeochemical hubs in an aquatic model microbial ecosystem.</title>
        <authorList>
            <person name="Vigneron A."/>
        </authorList>
    </citation>
    <scope>NUCLEOTIDE SEQUENCE</scope>
    <source>
        <strain evidence="2">Bin.250</strain>
    </source>
</reference>
<sequence length="861" mass="95865">MGYPLPMAQVRPIRARLAGLVFSFFVMGGQAETQASTRESSNPISVEALTKSLGGDGAGEQFLLGYQDGIPFHRVAIKTLPHAEVGIILDGVVDEAVWQTISYYDNMMVAVPNKGVPGEYASEIRMLATEKGLYVSSIMSQPKDTLVKRFTTRDEFIDRDTFGITLDMSGEGLVGYWFIVALGNSLMDGKVLPERNYQRDWDGPWIGKSATRDDGWSVEMFLPWSMMNMPDTGAMRNIGFAASRQVSASNERYQWPGYPYSSSRFVSALNQMDVEGVSPRQQLSFIPYISTTLDDAIGENEARVGVDISWKPSPKFEMTGSLLPDFGAVEADDVVLNLTAAETFFPEKRLFFLEGNEVFDTSPRSSIGNIFRVVTNDDFNTTSRKVTVSDYVPTPISLMNTRRIGGTANQVTVPTGVTPNRGERDRPTDLLGAAKLTGAIGDLRYGVLGAFEDDVNWFGQNSLGEAVNIEDQGRDFAVTRLLYERVGKDKRSIGYLGTLASGARYDAIVHGVDGHYTSSGANLTLDAQVVMSDVDDLQGYGGMFDLLYASSNNLRHKLELDYMNENVNFSDLGFLRRNDYASARYVMSYEKQKFSESVTNFRTTVVLEKQQNVTKQQTISSGIYWRASMILPGRNSLRTAMAYFPRRFEDLDSRGNGAYNVDEGGWVNVNIATDAAAVTSYSASIGAVTEDQGDWSYNGSLGITIRPLDTVSIEIDARYKRRHGWLVYQGARNFGSYAATEWQPGMKFNWFAAPNHQFRLSLQWVGVQAQESGFWEIPEGDGQLVPGTRTKASYDFTVSNVTAQVRYRWEIAPLTDFYLVYNLANALPDQINADFNALFDETFREPTISRLVAKLRYRFGN</sequence>
<evidence type="ECO:0000259" key="1">
    <source>
        <dbReference type="Pfam" id="PF19313"/>
    </source>
</evidence>
<accession>A0A972VXW5</accession>
<gene>
    <name evidence="2" type="ORF">HQ497_13160</name>
</gene>
<dbReference type="EMBL" id="JABMOJ010000495">
    <property type="protein sequence ID" value="NQV66303.1"/>
    <property type="molecule type" value="Genomic_DNA"/>
</dbReference>